<evidence type="ECO:0000256" key="4">
    <source>
        <dbReference type="SAM" id="Phobius"/>
    </source>
</evidence>
<evidence type="ECO:0000256" key="1">
    <source>
        <dbReference type="ARBA" id="ARBA00010617"/>
    </source>
</evidence>
<dbReference type="PANTHER" id="PTHR24300">
    <property type="entry name" value="CYTOCHROME P450 508A4-RELATED"/>
    <property type="match status" value="1"/>
</dbReference>
<sequence length="102" mass="11506">ENLNAVMYDLFIAGVETTSTTLCWLLLYLAVHPDKQQSLQLEIDSVLEGRIPTLQDKPKMPYLEAVTMETMRKSSVLPMGVFHSTMQDTTIGEYSIPKDTII</sequence>
<keyword evidence="4" id="KW-0812">Transmembrane</keyword>
<dbReference type="InterPro" id="IPR001128">
    <property type="entry name" value="Cyt_P450"/>
</dbReference>
<comment type="similarity">
    <text evidence="1">Belongs to the cytochrome P450 family.</text>
</comment>
<dbReference type="GO" id="GO:0020037">
    <property type="term" value="F:heme binding"/>
    <property type="evidence" value="ECO:0007669"/>
    <property type="project" value="InterPro"/>
</dbReference>
<proteinExistence type="inferred from homology"/>
<evidence type="ECO:0008006" key="7">
    <source>
        <dbReference type="Google" id="ProtNLM"/>
    </source>
</evidence>
<dbReference type="AlphaFoldDB" id="A0A8J2PMV0"/>
<keyword evidence="4" id="KW-1133">Transmembrane helix</keyword>
<keyword evidence="3" id="KW-0408">Iron</keyword>
<reference evidence="5" key="1">
    <citation type="submission" date="2021-06" db="EMBL/GenBank/DDBJ databases">
        <authorList>
            <person name="Hodson N. C."/>
            <person name="Mongue J. A."/>
            <person name="Jaron S. K."/>
        </authorList>
    </citation>
    <scope>NUCLEOTIDE SEQUENCE</scope>
</reference>
<dbReference type="PANTHER" id="PTHR24300:SF403">
    <property type="entry name" value="CYTOCHROME P450 306A1"/>
    <property type="match status" value="1"/>
</dbReference>
<evidence type="ECO:0000256" key="3">
    <source>
        <dbReference type="ARBA" id="ARBA00023004"/>
    </source>
</evidence>
<comment type="caution">
    <text evidence="5">The sequence shown here is derived from an EMBL/GenBank/DDBJ whole genome shotgun (WGS) entry which is preliminary data.</text>
</comment>
<dbReference type="GO" id="GO:0008395">
    <property type="term" value="F:steroid hydroxylase activity"/>
    <property type="evidence" value="ECO:0007669"/>
    <property type="project" value="TreeGrafter"/>
</dbReference>
<feature type="transmembrane region" description="Helical" evidence="4">
    <location>
        <begin position="6"/>
        <end position="31"/>
    </location>
</feature>
<name>A0A8J2PMV0_9HEXA</name>
<dbReference type="OrthoDB" id="1055148at2759"/>
<evidence type="ECO:0000313" key="6">
    <source>
        <dbReference type="Proteomes" id="UP000708208"/>
    </source>
</evidence>
<protein>
    <recommendedName>
        <fullName evidence="7">Cytochrome P450</fullName>
    </recommendedName>
</protein>
<dbReference type="GO" id="GO:0006805">
    <property type="term" value="P:xenobiotic metabolic process"/>
    <property type="evidence" value="ECO:0007669"/>
    <property type="project" value="TreeGrafter"/>
</dbReference>
<dbReference type="EMBL" id="CAJVCH010551611">
    <property type="protein sequence ID" value="CAG7829470.1"/>
    <property type="molecule type" value="Genomic_DNA"/>
</dbReference>
<accession>A0A8J2PMV0</accession>
<dbReference type="GO" id="GO:0016712">
    <property type="term" value="F:oxidoreductase activity, acting on paired donors, with incorporation or reduction of molecular oxygen, reduced flavin or flavoprotein as one donor, and incorporation of one atom of oxygen"/>
    <property type="evidence" value="ECO:0007669"/>
    <property type="project" value="TreeGrafter"/>
</dbReference>
<keyword evidence="6" id="KW-1185">Reference proteome</keyword>
<evidence type="ECO:0000256" key="2">
    <source>
        <dbReference type="ARBA" id="ARBA00022723"/>
    </source>
</evidence>
<feature type="non-terminal residue" evidence="5">
    <location>
        <position position="102"/>
    </location>
</feature>
<organism evidence="5 6">
    <name type="scientific">Allacma fusca</name>
    <dbReference type="NCBI Taxonomy" id="39272"/>
    <lineage>
        <taxon>Eukaryota</taxon>
        <taxon>Metazoa</taxon>
        <taxon>Ecdysozoa</taxon>
        <taxon>Arthropoda</taxon>
        <taxon>Hexapoda</taxon>
        <taxon>Collembola</taxon>
        <taxon>Symphypleona</taxon>
        <taxon>Sminthuridae</taxon>
        <taxon>Allacma</taxon>
    </lineage>
</organism>
<dbReference type="GO" id="GO:0005506">
    <property type="term" value="F:iron ion binding"/>
    <property type="evidence" value="ECO:0007669"/>
    <property type="project" value="InterPro"/>
</dbReference>
<dbReference type="Pfam" id="PF00067">
    <property type="entry name" value="p450"/>
    <property type="match status" value="1"/>
</dbReference>
<dbReference type="InterPro" id="IPR050182">
    <property type="entry name" value="Cytochrome_P450_fam2"/>
</dbReference>
<dbReference type="Proteomes" id="UP000708208">
    <property type="component" value="Unassembled WGS sequence"/>
</dbReference>
<dbReference type="GO" id="GO:0006082">
    <property type="term" value="P:organic acid metabolic process"/>
    <property type="evidence" value="ECO:0007669"/>
    <property type="project" value="TreeGrafter"/>
</dbReference>
<gene>
    <name evidence="5" type="ORF">AFUS01_LOCUS39331</name>
</gene>
<keyword evidence="2" id="KW-0479">Metal-binding</keyword>
<evidence type="ECO:0000313" key="5">
    <source>
        <dbReference type="EMBL" id="CAG7829470.1"/>
    </source>
</evidence>
<dbReference type="GO" id="GO:0005737">
    <property type="term" value="C:cytoplasm"/>
    <property type="evidence" value="ECO:0007669"/>
    <property type="project" value="TreeGrafter"/>
</dbReference>
<feature type="non-terminal residue" evidence="5">
    <location>
        <position position="1"/>
    </location>
</feature>
<keyword evidence="4" id="KW-0472">Membrane</keyword>